<dbReference type="Gene3D" id="3.90.550.10">
    <property type="entry name" value="Spore Coat Polysaccharide Biosynthesis Protein SpsA, Chain A"/>
    <property type="match status" value="1"/>
</dbReference>
<dbReference type="PANTHER" id="PTHR43685:SF5">
    <property type="entry name" value="GLYCOSYLTRANSFERASE EPSE-RELATED"/>
    <property type="match status" value="1"/>
</dbReference>
<dbReference type="AlphaFoldDB" id="A0A559JGK7"/>
<evidence type="ECO:0000313" key="5">
    <source>
        <dbReference type="EMBL" id="TVX99003.1"/>
    </source>
</evidence>
<gene>
    <name evidence="5" type="ORF">FPZ49_34150</name>
</gene>
<dbReference type="SUPFAM" id="SSF53448">
    <property type="entry name" value="Nucleotide-diphospho-sugar transferases"/>
    <property type="match status" value="1"/>
</dbReference>
<dbReference type="InterPro" id="IPR050834">
    <property type="entry name" value="Glycosyltransf_2"/>
</dbReference>
<dbReference type="PANTHER" id="PTHR43685">
    <property type="entry name" value="GLYCOSYLTRANSFERASE"/>
    <property type="match status" value="1"/>
</dbReference>
<dbReference type="Pfam" id="PF00535">
    <property type="entry name" value="Glycos_transf_2"/>
    <property type="match status" value="1"/>
</dbReference>
<keyword evidence="6" id="KW-1185">Reference proteome</keyword>
<comment type="similarity">
    <text evidence="1">Belongs to the glycosyltransferase 2 family.</text>
</comment>
<sequence>MLVSVVMPVYNGEVYLEEAIQSILSQTMSDFEFIIVNDGSIDRTKEILDHVMDSRVRVIHLTQNGGAASAMNKAIEQAKGEWIAVQDADDKSMPARLEEQIKHLEAKDLSGVASLVKFLPGKRPLPEERLREEEAVNGIATQEQIKACRFHGNPICHGTLTFSKQLFHQVGGYNSKFTIAYDYELWMKLFAILPIEKLGKVLYQYRVNLSSLGHSDMTETSIEVMAVSSNSIRRICFSDMAKSPRAVVICSPKGCQVYQHHVLPDCQLDVVYFLYNCDIAQAELAYQLFLAYKVDLIIVLDGVGAWEVTDWLIQNGLEYNQHLFTIWNDIV</sequence>
<dbReference type="GO" id="GO:0016757">
    <property type="term" value="F:glycosyltransferase activity"/>
    <property type="evidence" value="ECO:0007669"/>
    <property type="project" value="UniProtKB-KW"/>
</dbReference>
<organism evidence="5 6">
    <name type="scientific">Paenibacillus cremeus</name>
    <dbReference type="NCBI Taxonomy" id="2163881"/>
    <lineage>
        <taxon>Bacteria</taxon>
        <taxon>Bacillati</taxon>
        <taxon>Bacillota</taxon>
        <taxon>Bacilli</taxon>
        <taxon>Bacillales</taxon>
        <taxon>Paenibacillaceae</taxon>
        <taxon>Paenibacillus</taxon>
    </lineage>
</organism>
<reference evidence="5 6" key="1">
    <citation type="submission" date="2019-07" db="EMBL/GenBank/DDBJ databases">
        <authorList>
            <person name="Kim J."/>
        </authorList>
    </citation>
    <scope>NUCLEOTIDE SEQUENCE [LARGE SCALE GENOMIC DNA]</scope>
    <source>
        <strain evidence="5 6">JC52</strain>
    </source>
</reference>
<accession>A0A559JGK7</accession>
<evidence type="ECO:0000256" key="3">
    <source>
        <dbReference type="ARBA" id="ARBA00022679"/>
    </source>
</evidence>
<evidence type="ECO:0000259" key="4">
    <source>
        <dbReference type="Pfam" id="PF00535"/>
    </source>
</evidence>
<keyword evidence="2" id="KW-0328">Glycosyltransferase</keyword>
<comment type="caution">
    <text evidence="5">The sequence shown here is derived from an EMBL/GenBank/DDBJ whole genome shotgun (WGS) entry which is preliminary data.</text>
</comment>
<proteinExistence type="inferred from homology"/>
<dbReference type="Proteomes" id="UP000317036">
    <property type="component" value="Unassembled WGS sequence"/>
</dbReference>
<dbReference type="EMBL" id="VNJI01000085">
    <property type="protein sequence ID" value="TVX99003.1"/>
    <property type="molecule type" value="Genomic_DNA"/>
</dbReference>
<dbReference type="InterPro" id="IPR001173">
    <property type="entry name" value="Glyco_trans_2-like"/>
</dbReference>
<evidence type="ECO:0000256" key="1">
    <source>
        <dbReference type="ARBA" id="ARBA00006739"/>
    </source>
</evidence>
<dbReference type="RefSeq" id="WP_144855013.1">
    <property type="nucleotide sequence ID" value="NZ_VNJI01000085.1"/>
</dbReference>
<evidence type="ECO:0000256" key="2">
    <source>
        <dbReference type="ARBA" id="ARBA00022676"/>
    </source>
</evidence>
<dbReference type="OrthoDB" id="9815829at2"/>
<name>A0A559JGK7_9BACL</name>
<evidence type="ECO:0000313" key="6">
    <source>
        <dbReference type="Proteomes" id="UP000317036"/>
    </source>
</evidence>
<protein>
    <submittedName>
        <fullName evidence="5">Glycosyltransferase family 2 protein</fullName>
    </submittedName>
</protein>
<feature type="domain" description="Glycosyltransferase 2-like" evidence="4">
    <location>
        <begin position="4"/>
        <end position="162"/>
    </location>
</feature>
<keyword evidence="3 5" id="KW-0808">Transferase</keyword>
<dbReference type="InterPro" id="IPR029044">
    <property type="entry name" value="Nucleotide-diphossugar_trans"/>
</dbReference>